<evidence type="ECO:0000256" key="5">
    <source>
        <dbReference type="ARBA" id="ARBA00012693"/>
    </source>
</evidence>
<keyword evidence="6" id="KW-0963">Cytoplasm</keyword>
<comment type="similarity">
    <text evidence="4">Belongs to the KdsA family.</text>
</comment>
<evidence type="ECO:0000313" key="11">
    <source>
        <dbReference type="Proteomes" id="UP001275932"/>
    </source>
</evidence>
<dbReference type="Pfam" id="PF00793">
    <property type="entry name" value="DAHP_synth_1"/>
    <property type="match status" value="1"/>
</dbReference>
<sequence length="265" mass="28783">MIFEEGKFLLIAGPCSLENMDLSFRVAEKIAQIAQKKSGELSVVFKGSFDKANRTSSKSPRGTGIEEGLKILSEVNRQFGLKTITDVHESWQCKSVGEVCDALQIPAFLCRQTDLLVAAAKTGKAVNVKKGQFLSPYEMKYVVGKLRENSASEIWQTDRGTTFGYQNLVVDMRSLAIMKENKTPVILDATHSVQLPGAGAGVSSGERKYVRLLAKSAVAAGADGLFIETHPEPEKALSDAATQLPLSELEGLIDVCLKIREAAFE</sequence>
<gene>
    <name evidence="10" type="primary">kdsA</name>
    <name evidence="10" type="ORF">MOX91_03690</name>
</gene>
<dbReference type="InterPro" id="IPR013785">
    <property type="entry name" value="Aldolase_TIM"/>
</dbReference>
<protein>
    <recommendedName>
        <fullName evidence="5">3-deoxy-8-phosphooctulonate synthase</fullName>
        <ecNumber evidence="5">2.5.1.55</ecNumber>
    </recommendedName>
</protein>
<dbReference type="EMBL" id="JALBUT010000003">
    <property type="protein sequence ID" value="MDX8415281.1"/>
    <property type="molecule type" value="Genomic_DNA"/>
</dbReference>
<evidence type="ECO:0000256" key="6">
    <source>
        <dbReference type="ARBA" id="ARBA00022490"/>
    </source>
</evidence>
<dbReference type="Proteomes" id="UP001275932">
    <property type="component" value="Unassembled WGS sequence"/>
</dbReference>
<comment type="subcellular location">
    <subcellularLocation>
        <location evidence="1">Cytoplasm</location>
    </subcellularLocation>
</comment>
<comment type="pathway">
    <text evidence="2">Bacterial outer membrane biogenesis; lipopolysaccharide biosynthesis.</text>
</comment>
<evidence type="ECO:0000256" key="2">
    <source>
        <dbReference type="ARBA" id="ARBA00004756"/>
    </source>
</evidence>
<evidence type="ECO:0000259" key="9">
    <source>
        <dbReference type="Pfam" id="PF00793"/>
    </source>
</evidence>
<keyword evidence="11" id="KW-1185">Reference proteome</keyword>
<dbReference type="RefSeq" id="WP_370396729.1">
    <property type="nucleotide sequence ID" value="NZ_JALBUT010000003.1"/>
</dbReference>
<dbReference type="SUPFAM" id="SSF51569">
    <property type="entry name" value="Aldolase"/>
    <property type="match status" value="1"/>
</dbReference>
<organism evidence="10 11">
    <name type="scientific">Intestinicryptomonas porci</name>
    <dbReference type="NCBI Taxonomy" id="2926320"/>
    <lineage>
        <taxon>Bacteria</taxon>
        <taxon>Pseudomonadati</taxon>
        <taxon>Verrucomicrobiota</taxon>
        <taxon>Opitutia</taxon>
        <taxon>Opitutales</taxon>
        <taxon>Intestinicryptomonaceae</taxon>
        <taxon>Intestinicryptomonas</taxon>
    </lineage>
</organism>
<dbReference type="InterPro" id="IPR006269">
    <property type="entry name" value="KDO8P_synthase"/>
</dbReference>
<dbReference type="Gene3D" id="3.20.20.70">
    <property type="entry name" value="Aldolase class I"/>
    <property type="match status" value="1"/>
</dbReference>
<proteinExistence type="inferred from homology"/>
<dbReference type="InterPro" id="IPR006218">
    <property type="entry name" value="DAHP1/KDSA"/>
</dbReference>
<dbReference type="NCBIfam" id="NF003543">
    <property type="entry name" value="PRK05198.1"/>
    <property type="match status" value="1"/>
</dbReference>
<evidence type="ECO:0000256" key="4">
    <source>
        <dbReference type="ARBA" id="ARBA00010499"/>
    </source>
</evidence>
<feature type="domain" description="DAHP synthetase I/KDSA" evidence="9">
    <location>
        <begin position="6"/>
        <end position="252"/>
    </location>
</feature>
<reference evidence="10 11" key="1">
    <citation type="submission" date="2022-03" db="EMBL/GenBank/DDBJ databases">
        <title>Novel taxa within the pig intestine.</title>
        <authorList>
            <person name="Wylensek D."/>
            <person name="Bishof K."/>
            <person name="Afrizal A."/>
            <person name="Clavel T."/>
        </authorList>
    </citation>
    <scope>NUCLEOTIDE SEQUENCE [LARGE SCALE GENOMIC DNA]</scope>
    <source>
        <strain evidence="10 11">CLA-KB-P66</strain>
    </source>
</reference>
<evidence type="ECO:0000256" key="1">
    <source>
        <dbReference type="ARBA" id="ARBA00004496"/>
    </source>
</evidence>
<dbReference type="GO" id="GO:0008676">
    <property type="term" value="F:3-deoxy-8-phosphooctulonate synthase activity"/>
    <property type="evidence" value="ECO:0007669"/>
    <property type="project" value="UniProtKB-EC"/>
</dbReference>
<dbReference type="EC" id="2.5.1.55" evidence="5"/>
<evidence type="ECO:0000256" key="7">
    <source>
        <dbReference type="ARBA" id="ARBA00022679"/>
    </source>
</evidence>
<evidence type="ECO:0000256" key="8">
    <source>
        <dbReference type="ARBA" id="ARBA00049112"/>
    </source>
</evidence>
<comment type="caution">
    <text evidence="10">The sequence shown here is derived from an EMBL/GenBank/DDBJ whole genome shotgun (WGS) entry which is preliminary data.</text>
</comment>
<accession>A0ABU4WFD9</accession>
<dbReference type="NCBIfam" id="TIGR01362">
    <property type="entry name" value="KDO8P_synth"/>
    <property type="match status" value="1"/>
</dbReference>
<evidence type="ECO:0000256" key="3">
    <source>
        <dbReference type="ARBA" id="ARBA00004845"/>
    </source>
</evidence>
<keyword evidence="7 10" id="KW-0808">Transferase</keyword>
<dbReference type="PANTHER" id="PTHR21057">
    <property type="entry name" value="PHOSPHO-2-DEHYDRO-3-DEOXYHEPTONATE ALDOLASE"/>
    <property type="match status" value="1"/>
</dbReference>
<evidence type="ECO:0000313" key="10">
    <source>
        <dbReference type="EMBL" id="MDX8415281.1"/>
    </source>
</evidence>
<comment type="pathway">
    <text evidence="3">Carbohydrate biosynthesis; 3-deoxy-D-manno-octulosonate biosynthesis; 3-deoxy-D-manno-octulosonate from D-ribulose 5-phosphate: step 2/3.</text>
</comment>
<comment type="catalytic activity">
    <reaction evidence="8">
        <text>D-arabinose 5-phosphate + phosphoenolpyruvate + H2O = 3-deoxy-alpha-D-manno-2-octulosonate-8-phosphate + phosphate</text>
        <dbReference type="Rhea" id="RHEA:14053"/>
        <dbReference type="ChEBI" id="CHEBI:15377"/>
        <dbReference type="ChEBI" id="CHEBI:43474"/>
        <dbReference type="ChEBI" id="CHEBI:57693"/>
        <dbReference type="ChEBI" id="CHEBI:58702"/>
        <dbReference type="ChEBI" id="CHEBI:85985"/>
        <dbReference type="EC" id="2.5.1.55"/>
    </reaction>
</comment>
<name>A0ABU4WFD9_9BACT</name>